<dbReference type="EMBL" id="LFWV01000035">
    <property type="protein sequence ID" value="KON31410.1"/>
    <property type="molecule type" value="Genomic_DNA"/>
</dbReference>
<evidence type="ECO:0000256" key="1">
    <source>
        <dbReference type="SAM" id="Phobius"/>
    </source>
</evidence>
<gene>
    <name evidence="3" type="ORF">AC478_02870</name>
</gene>
<evidence type="ECO:0000313" key="3">
    <source>
        <dbReference type="EMBL" id="KON31410.1"/>
    </source>
</evidence>
<organism evidence="3 4">
    <name type="scientific">miscellaneous Crenarchaeota group-1 archaeon SG8-32-3</name>
    <dbReference type="NCBI Taxonomy" id="1685125"/>
    <lineage>
        <taxon>Archaea</taxon>
        <taxon>Candidatus Bathyarchaeota</taxon>
        <taxon>MCG-1</taxon>
    </lineage>
</organism>
<dbReference type="Pfam" id="PF00535">
    <property type="entry name" value="Glycos_transf_2"/>
    <property type="match status" value="1"/>
</dbReference>
<evidence type="ECO:0000313" key="4">
    <source>
        <dbReference type="Proteomes" id="UP000054016"/>
    </source>
</evidence>
<evidence type="ECO:0000259" key="2">
    <source>
        <dbReference type="Pfam" id="PF00535"/>
    </source>
</evidence>
<dbReference type="PATRIC" id="fig|1685125.3.peg.702"/>
<dbReference type="InterPro" id="IPR050256">
    <property type="entry name" value="Glycosyltransferase_2"/>
</dbReference>
<feature type="transmembrane region" description="Helical" evidence="1">
    <location>
        <begin position="216"/>
        <end position="239"/>
    </location>
</feature>
<name>A0A0M0BSR1_9ARCH</name>
<sequence length="286" mass="31501">MISHMVFEAQKYADAVVVCDDGSYDETGWIAKDSGAYVVYHQQNLGYGASIKSLFKRARELNADVLVTIDADGQHNPDEIPIILNPIIQDGADVVIGSRFIEKEGTKEMPFYRKLGAQLITKLVNGSSKHNISDAQSGFRAYNRQALKRLSPHENGMGASVEILLKAKKHDMKIREVPSSCKYNNVDVATSTEHPVTHGIGVIMSIVRFVVEEKPLAVLGIPALLCLFMGLGFGIWMLQIYAIEHFIVTNIALASVAFILIGFFMLSTAITLYAITRVAQKINGKE</sequence>
<feature type="transmembrane region" description="Helical" evidence="1">
    <location>
        <begin position="251"/>
        <end position="275"/>
    </location>
</feature>
<keyword evidence="1" id="KW-1133">Transmembrane helix</keyword>
<dbReference type="SUPFAM" id="SSF53448">
    <property type="entry name" value="Nucleotide-diphospho-sugar transferases"/>
    <property type="match status" value="1"/>
</dbReference>
<accession>A0A0M0BSR1</accession>
<dbReference type="PANTHER" id="PTHR48090:SF7">
    <property type="entry name" value="RFBJ PROTEIN"/>
    <property type="match status" value="1"/>
</dbReference>
<dbReference type="Gene3D" id="3.90.550.10">
    <property type="entry name" value="Spore Coat Polysaccharide Biosynthesis Protein SpsA, Chain A"/>
    <property type="match status" value="1"/>
</dbReference>
<dbReference type="Proteomes" id="UP000054016">
    <property type="component" value="Unassembled WGS sequence"/>
</dbReference>
<feature type="domain" description="Glycosyltransferase 2-like" evidence="2">
    <location>
        <begin position="11"/>
        <end position="150"/>
    </location>
</feature>
<reference evidence="4" key="1">
    <citation type="submission" date="2015-06" db="EMBL/GenBank/DDBJ databases">
        <title>New insights into the roles of widespread benthic archaea in carbon and nitrogen cycling.</title>
        <authorList>
            <person name="Lazar C.S."/>
            <person name="Baker B.J."/>
            <person name="Seitz K.W."/>
            <person name="Hyde A.S."/>
            <person name="Dick G.J."/>
            <person name="Hinrichs K.-U."/>
            <person name="Teske A.P."/>
        </authorList>
    </citation>
    <scope>NUCLEOTIDE SEQUENCE [LARGE SCALE GENOMIC DNA]</scope>
</reference>
<dbReference type="InterPro" id="IPR029044">
    <property type="entry name" value="Nucleotide-diphossugar_trans"/>
</dbReference>
<comment type="caution">
    <text evidence="3">The sequence shown here is derived from an EMBL/GenBank/DDBJ whole genome shotgun (WGS) entry which is preliminary data.</text>
</comment>
<dbReference type="PANTHER" id="PTHR48090">
    <property type="entry name" value="UNDECAPRENYL-PHOSPHATE 4-DEOXY-4-FORMAMIDO-L-ARABINOSE TRANSFERASE-RELATED"/>
    <property type="match status" value="1"/>
</dbReference>
<dbReference type="AlphaFoldDB" id="A0A0M0BSR1"/>
<proteinExistence type="predicted"/>
<protein>
    <recommendedName>
        <fullName evidence="2">Glycosyltransferase 2-like domain-containing protein</fullName>
    </recommendedName>
</protein>
<keyword evidence="1" id="KW-0472">Membrane</keyword>
<dbReference type="InterPro" id="IPR001173">
    <property type="entry name" value="Glyco_trans_2-like"/>
</dbReference>
<keyword evidence="1" id="KW-0812">Transmembrane</keyword>
<dbReference type="CDD" id="cd04179">
    <property type="entry name" value="DPM_DPG-synthase_like"/>
    <property type="match status" value="1"/>
</dbReference>